<protein>
    <submittedName>
        <fullName evidence="1">DUF4150 domain-containing protein</fullName>
    </submittedName>
</protein>
<sequence>MPSHVLVNGLGLTYKSTIGISIATIPDVCKTPSPGGPIPIPYPNIANQGTLGSGTTTVKAKGKMIAIKGSQYKSSNGDEPGTAGGVKSNVNMKATDWITYSFDVKMDGKNACRHTDKKFHNNQNTVDLGGNLDPALVGQFGKWLCVALQDCTAQADGKNPSPLTGAWCKKKGSGDFPSKAAERGAEIDACVEKKISDEKAKGPDPVFDEVKTQEWVNVPVLGGACRPDIIVGKPRNCDAVFDVKTSCPPLPKGAPPPKWPVYGDGGFSAKQGCYTRKASRKSWHGYSQKDIAHLACGAEPQMVHENSETCK</sequence>
<dbReference type="EMBL" id="JAAGOX010000015">
    <property type="protein sequence ID" value="NDW45538.1"/>
    <property type="molecule type" value="Genomic_DNA"/>
</dbReference>
<accession>A0A6B2NQ83</accession>
<reference evidence="1" key="1">
    <citation type="submission" date="2020-02" db="EMBL/GenBank/DDBJ databases">
        <title>Delineation of the pyrene-degrading pathway in Roseobacter clade bacteria by genomic analysis.</title>
        <authorList>
            <person name="Zhou H."/>
            <person name="Wang H."/>
        </authorList>
    </citation>
    <scope>NUCLEOTIDE SEQUENCE</scope>
    <source>
        <strain evidence="1">PrR005</strain>
    </source>
</reference>
<name>A0A6B2NQ83_9RHOB</name>
<dbReference type="Pfam" id="PF13665">
    <property type="entry name" value="Tox-PAAR-like"/>
    <property type="match status" value="1"/>
</dbReference>
<dbReference type="RefSeq" id="WP_164129797.1">
    <property type="nucleotide sequence ID" value="NZ_JAAGOX010000015.1"/>
</dbReference>
<gene>
    <name evidence="1" type="ORF">G0P99_11250</name>
</gene>
<comment type="caution">
    <text evidence="1">The sequence shown here is derived from an EMBL/GenBank/DDBJ whole genome shotgun (WGS) entry which is preliminary data.</text>
</comment>
<proteinExistence type="predicted"/>
<organism evidence="1">
    <name type="scientific">Ruegeria sp. PrR005</name>
    <dbReference type="NCBI Taxonomy" id="2706882"/>
    <lineage>
        <taxon>Bacteria</taxon>
        <taxon>Pseudomonadati</taxon>
        <taxon>Pseudomonadota</taxon>
        <taxon>Alphaproteobacteria</taxon>
        <taxon>Rhodobacterales</taxon>
        <taxon>Roseobacteraceae</taxon>
        <taxon>Ruegeria</taxon>
    </lineage>
</organism>
<evidence type="ECO:0000313" key="1">
    <source>
        <dbReference type="EMBL" id="NDW45538.1"/>
    </source>
</evidence>
<dbReference type="AlphaFoldDB" id="A0A6B2NQ83"/>